<dbReference type="InterPro" id="IPR036388">
    <property type="entry name" value="WH-like_DNA-bd_sf"/>
</dbReference>
<evidence type="ECO:0000259" key="4">
    <source>
        <dbReference type="Pfam" id="PF23559"/>
    </source>
</evidence>
<evidence type="ECO:0000313" key="6">
    <source>
        <dbReference type="RefSeq" id="XP_027099283.1"/>
    </source>
</evidence>
<protein>
    <submittedName>
        <fullName evidence="6">Late blight resistance protein homolog R1A-10</fullName>
    </submittedName>
</protein>
<feature type="domain" description="Disease resistance protein winged helix" evidence="4">
    <location>
        <begin position="4"/>
        <end position="73"/>
    </location>
</feature>
<keyword evidence="3" id="KW-0067">ATP-binding</keyword>
<evidence type="ECO:0000313" key="5">
    <source>
        <dbReference type="Proteomes" id="UP001652660"/>
    </source>
</evidence>
<keyword evidence="5" id="KW-1185">Reference proteome</keyword>
<dbReference type="Proteomes" id="UP001652660">
    <property type="component" value="Chromosome 11e"/>
</dbReference>
<dbReference type="Gene3D" id="3.80.10.10">
    <property type="entry name" value="Ribonuclease Inhibitor"/>
    <property type="match status" value="1"/>
</dbReference>
<organism evidence="5 6">
    <name type="scientific">Coffea arabica</name>
    <name type="common">Arabian coffee</name>
    <dbReference type="NCBI Taxonomy" id="13443"/>
    <lineage>
        <taxon>Eukaryota</taxon>
        <taxon>Viridiplantae</taxon>
        <taxon>Streptophyta</taxon>
        <taxon>Embryophyta</taxon>
        <taxon>Tracheophyta</taxon>
        <taxon>Spermatophyta</taxon>
        <taxon>Magnoliopsida</taxon>
        <taxon>eudicotyledons</taxon>
        <taxon>Gunneridae</taxon>
        <taxon>Pentapetalae</taxon>
        <taxon>asterids</taxon>
        <taxon>lamiids</taxon>
        <taxon>Gentianales</taxon>
        <taxon>Rubiaceae</taxon>
        <taxon>Ixoroideae</taxon>
        <taxon>Gardenieae complex</taxon>
        <taxon>Bertiereae - Coffeeae clade</taxon>
        <taxon>Coffeeae</taxon>
        <taxon>Coffea</taxon>
    </lineage>
</organism>
<gene>
    <name evidence="6" type="primary">LOC113718588</name>
</gene>
<keyword evidence="1" id="KW-0547">Nucleotide-binding</keyword>
<proteinExistence type="predicted"/>
<reference evidence="6" key="2">
    <citation type="submission" date="2025-08" db="UniProtKB">
        <authorList>
            <consortium name="RefSeq"/>
        </authorList>
    </citation>
    <scope>IDENTIFICATION</scope>
    <source>
        <tissue evidence="6">Leaves</tissue>
    </source>
</reference>
<keyword evidence="2" id="KW-0611">Plant defense</keyword>
<evidence type="ECO:0000256" key="1">
    <source>
        <dbReference type="ARBA" id="ARBA00022741"/>
    </source>
</evidence>
<accession>A0A6P6V8N3</accession>
<dbReference type="SUPFAM" id="SSF52058">
    <property type="entry name" value="L domain-like"/>
    <property type="match status" value="1"/>
</dbReference>
<sequence length="529" mass="60792">MGAFPEDCEIEVQKLIHLWIAEGFLDPKVLEHPEAVAVDYLEDLIRRSLVLVGKRSFDGKIKTCLLHDLLWELCLREAQKENFLSVIKGFSAGIADQRRLSLHKDSYLDVHLAPEMAYVRSFLYFDVGSGFEPDILFFQLGFKLLKVLDVIFLRFETFPVQILELVNLSYLGLMVTFELPKMLSRLKNLQTLVIHGPWTSTDYAESPNLLFEYWSMPKLRHLYITVACCLRSPSVKMDISLWPFTSKCIQVVSGIRFASCTREVFISMPSLSMLGLSETKEDYEINWKLTISWSYQPWQNMTSIASLPKLEVLKLKNYAFQGPRWEPTEGGFRVLKHLLVEKTDLVSWEATSNHFPCLEHLVLKSCKYLKEVPYGITEISTLKRIELHNCSESAKISATSIEVESLDVVIKSDSNIHYLKLFDFEKQVKNGLALLISVVNIHSTREVSEIVEQIGLIGNKLEKFLDETDLYNSWEDLCNNLSFLPAREAVRALLEASQGFKDAINFFHEFLLRFFGALQSECPDESRKL</sequence>
<dbReference type="GeneID" id="113718588"/>
<dbReference type="RefSeq" id="XP_027099283.1">
    <property type="nucleotide sequence ID" value="XM_027243482.1"/>
</dbReference>
<dbReference type="PANTHER" id="PTHR15140">
    <property type="entry name" value="TUBULIN-SPECIFIC CHAPERONE E"/>
    <property type="match status" value="1"/>
</dbReference>
<dbReference type="InterPro" id="IPR032675">
    <property type="entry name" value="LRR_dom_sf"/>
</dbReference>
<dbReference type="AlphaFoldDB" id="A0A6P6V8N3"/>
<dbReference type="InterPro" id="IPR058922">
    <property type="entry name" value="WHD_DRP"/>
</dbReference>
<dbReference type="PANTHER" id="PTHR15140:SF37">
    <property type="entry name" value="UBIQUITIN-LIKE DOMAIN-CONTAINING PROTEIN"/>
    <property type="match status" value="1"/>
</dbReference>
<dbReference type="GO" id="GO:0006952">
    <property type="term" value="P:defense response"/>
    <property type="evidence" value="ECO:0007669"/>
    <property type="project" value="UniProtKB-KW"/>
</dbReference>
<dbReference type="Gene3D" id="1.10.10.10">
    <property type="entry name" value="Winged helix-like DNA-binding domain superfamily/Winged helix DNA-binding domain"/>
    <property type="match status" value="1"/>
</dbReference>
<reference evidence="5" key="1">
    <citation type="journal article" date="2025" name="Foods">
        <title>Unveiling the Microbial Signatures of Arabica Coffee Cherries: Insights into Ripeness Specific Diversity, Functional Traits, and Implications for Quality and Safety.</title>
        <authorList>
            <consortium name="RefSeq"/>
            <person name="Tenea G.N."/>
            <person name="Cifuentes V."/>
            <person name="Reyes P."/>
            <person name="Cevallos-Vallejos M."/>
        </authorList>
    </citation>
    <scope>NUCLEOTIDE SEQUENCE [LARGE SCALE GENOMIC DNA]</scope>
</reference>
<name>A0A6P6V8N3_COFAR</name>
<dbReference type="OrthoDB" id="1478287at2759"/>
<dbReference type="Pfam" id="PF23559">
    <property type="entry name" value="WHD_DRP"/>
    <property type="match status" value="1"/>
</dbReference>
<evidence type="ECO:0000256" key="3">
    <source>
        <dbReference type="ARBA" id="ARBA00022840"/>
    </source>
</evidence>
<evidence type="ECO:0000256" key="2">
    <source>
        <dbReference type="ARBA" id="ARBA00022821"/>
    </source>
</evidence>